<evidence type="ECO:0000256" key="3">
    <source>
        <dbReference type="ARBA" id="ARBA00023274"/>
    </source>
</evidence>
<dbReference type="Gene3D" id="6.10.250.290">
    <property type="match status" value="1"/>
</dbReference>
<organism evidence="6 7">
    <name type="scientific">Aedoeadaptatus coxii</name>
    <dbReference type="NCBI Taxonomy" id="755172"/>
    <lineage>
        <taxon>Bacteria</taxon>
        <taxon>Bacillati</taxon>
        <taxon>Bacillota</taxon>
        <taxon>Tissierellia</taxon>
        <taxon>Tissierellales</taxon>
        <taxon>Peptoniphilaceae</taxon>
        <taxon>Aedoeadaptatus</taxon>
    </lineage>
</organism>
<dbReference type="AlphaFoldDB" id="A0A134AGI4"/>
<dbReference type="NCBIfam" id="NF000955">
    <property type="entry name" value="PRK00099.1-1"/>
    <property type="match status" value="1"/>
</dbReference>
<dbReference type="EMBL" id="LSDG01000024">
    <property type="protein sequence ID" value="KXB66833.1"/>
    <property type="molecule type" value="Genomic_DNA"/>
</dbReference>
<dbReference type="HAMAP" id="MF_00362">
    <property type="entry name" value="Ribosomal_uL10"/>
    <property type="match status" value="1"/>
</dbReference>
<dbReference type="GO" id="GO:0003735">
    <property type="term" value="F:structural constituent of ribosome"/>
    <property type="evidence" value="ECO:0007669"/>
    <property type="project" value="InterPro"/>
</dbReference>
<protein>
    <recommendedName>
        <fullName evidence="4 5">Large ribosomal subunit protein uL10</fullName>
    </recommendedName>
</protein>
<evidence type="ECO:0000256" key="2">
    <source>
        <dbReference type="ARBA" id="ARBA00022980"/>
    </source>
</evidence>
<dbReference type="SUPFAM" id="SSF160369">
    <property type="entry name" value="Ribosomal protein L10-like"/>
    <property type="match status" value="1"/>
</dbReference>
<dbReference type="InterPro" id="IPR022973">
    <property type="entry name" value="Ribosomal_uL10_bac"/>
</dbReference>
<dbReference type="InterPro" id="IPR043141">
    <property type="entry name" value="Ribosomal_uL10-like_sf"/>
</dbReference>
<keyword evidence="7" id="KW-1185">Reference proteome</keyword>
<dbReference type="InterPro" id="IPR002363">
    <property type="entry name" value="Ribosomal_uL10_CS_bac"/>
</dbReference>
<keyword evidence="3 5" id="KW-0687">Ribonucleoprotein</keyword>
<comment type="similarity">
    <text evidence="1 5">Belongs to the universal ribosomal protein uL10 family.</text>
</comment>
<dbReference type="OrthoDB" id="9808307at2"/>
<dbReference type="Pfam" id="PF00466">
    <property type="entry name" value="Ribosomal_L10"/>
    <property type="match status" value="1"/>
</dbReference>
<evidence type="ECO:0000313" key="6">
    <source>
        <dbReference type="EMBL" id="KXB66833.1"/>
    </source>
</evidence>
<dbReference type="Gene3D" id="3.30.70.1730">
    <property type="match status" value="1"/>
</dbReference>
<evidence type="ECO:0000313" key="7">
    <source>
        <dbReference type="Proteomes" id="UP000070442"/>
    </source>
</evidence>
<proteinExistence type="inferred from homology"/>
<dbReference type="PANTHER" id="PTHR11560">
    <property type="entry name" value="39S RIBOSOMAL PROTEIN L10, MITOCHONDRIAL"/>
    <property type="match status" value="1"/>
</dbReference>
<keyword evidence="5" id="KW-0694">RNA-binding</keyword>
<sequence length="178" mass="19477">MKEELLQSKINLVNEIKEKIEKSQSIVFVDNKGLNVAEVTELRKNLRENGVDYKVYKNTMMKRAFSDLGIEGAEEFLAGPTAVAFGIEDAVQPAKILNDFAEDNDRLELKAGVLDGKIVSVDEVKALAKLPSREVLVAQLLGSLNAPLQGLATVLSGNIRGLAVALDQIREKKEEETA</sequence>
<comment type="subunit">
    <text evidence="5">Part of the ribosomal stalk of the 50S ribosomal subunit. The N-terminus interacts with L11 and the large rRNA to form the base of the stalk. The C-terminus forms an elongated spine to which L12 dimers bind in a sequential fashion forming a multimeric L10(L12)X complex.</text>
</comment>
<dbReference type="InterPro" id="IPR047865">
    <property type="entry name" value="Ribosomal_uL10_bac_type"/>
</dbReference>
<comment type="caution">
    <text evidence="6">The sequence shown here is derived from an EMBL/GenBank/DDBJ whole genome shotgun (WGS) entry which is preliminary data.</text>
</comment>
<dbReference type="PATRIC" id="fig|755172.3.peg.844"/>
<gene>
    <name evidence="5" type="primary">rplJ</name>
    <name evidence="6" type="ORF">HMPREF1863_00885</name>
</gene>
<dbReference type="GO" id="GO:0070180">
    <property type="term" value="F:large ribosomal subunit rRNA binding"/>
    <property type="evidence" value="ECO:0007669"/>
    <property type="project" value="UniProtKB-UniRule"/>
</dbReference>
<name>A0A134AGI4_9FIRM</name>
<dbReference type="GO" id="GO:0015934">
    <property type="term" value="C:large ribosomal subunit"/>
    <property type="evidence" value="ECO:0007669"/>
    <property type="project" value="InterPro"/>
</dbReference>
<evidence type="ECO:0000256" key="1">
    <source>
        <dbReference type="ARBA" id="ARBA00008889"/>
    </source>
</evidence>
<dbReference type="GO" id="GO:0006412">
    <property type="term" value="P:translation"/>
    <property type="evidence" value="ECO:0007669"/>
    <property type="project" value="UniProtKB-UniRule"/>
</dbReference>
<dbReference type="Proteomes" id="UP000070442">
    <property type="component" value="Unassembled WGS sequence"/>
</dbReference>
<comment type="function">
    <text evidence="5">Forms part of the ribosomal stalk, playing a central role in the interaction of the ribosome with GTP-bound translation factors.</text>
</comment>
<dbReference type="InterPro" id="IPR001790">
    <property type="entry name" value="Ribosomal_uL10"/>
</dbReference>
<evidence type="ECO:0000256" key="4">
    <source>
        <dbReference type="ARBA" id="ARBA00035202"/>
    </source>
</evidence>
<dbReference type="CDD" id="cd05797">
    <property type="entry name" value="Ribosomal_L10"/>
    <property type="match status" value="1"/>
</dbReference>
<dbReference type="RefSeq" id="WP_068367641.1">
    <property type="nucleotide sequence ID" value="NZ_CALTYF010000017.1"/>
</dbReference>
<dbReference type="STRING" id="755172.HMPREF1863_00885"/>
<dbReference type="PROSITE" id="PS01109">
    <property type="entry name" value="RIBOSOMAL_L10"/>
    <property type="match status" value="1"/>
</dbReference>
<reference evidence="7" key="1">
    <citation type="submission" date="2016-01" db="EMBL/GenBank/DDBJ databases">
        <authorList>
            <person name="Mitreva M."/>
            <person name="Pepin K.H."/>
            <person name="Mihindukulasuriya K.A."/>
            <person name="Fulton R."/>
            <person name="Fronick C."/>
            <person name="O'Laughlin M."/>
            <person name="Miner T."/>
            <person name="Herter B."/>
            <person name="Rosa B.A."/>
            <person name="Cordes M."/>
            <person name="Tomlinson C."/>
            <person name="Wollam A."/>
            <person name="Palsikar V.B."/>
            <person name="Mardis E.R."/>
            <person name="Wilson R.K."/>
        </authorList>
    </citation>
    <scope>NUCLEOTIDE SEQUENCE [LARGE SCALE GENOMIC DNA]</scope>
    <source>
        <strain evidence="7">DNF00729</strain>
    </source>
</reference>
<keyword evidence="2 5" id="KW-0689">Ribosomal protein</keyword>
<accession>A0A134AGI4</accession>
<evidence type="ECO:0000256" key="5">
    <source>
        <dbReference type="HAMAP-Rule" id="MF_00362"/>
    </source>
</evidence>
<keyword evidence="5" id="KW-0699">rRNA-binding</keyword>